<dbReference type="Gene3D" id="3.90.1200.10">
    <property type="match status" value="1"/>
</dbReference>
<keyword evidence="3" id="KW-1185">Reference proteome</keyword>
<dbReference type="InterPro" id="IPR011009">
    <property type="entry name" value="Kinase-like_dom_sf"/>
</dbReference>
<gene>
    <name evidence="2" type="ORF">B0I29_108202</name>
</gene>
<reference evidence="2 3" key="1">
    <citation type="submission" date="2018-06" db="EMBL/GenBank/DDBJ databases">
        <title>Genomic Encyclopedia of Type Strains, Phase III (KMG-III): the genomes of soil and plant-associated and newly described type strains.</title>
        <authorList>
            <person name="Whitman W."/>
        </authorList>
    </citation>
    <scope>NUCLEOTIDE SEQUENCE [LARGE SCALE GENOMIC DNA]</scope>
    <source>
        <strain evidence="2 3">CGMCC 4.7090</strain>
    </source>
</reference>
<accession>A0A327ZAI1</accession>
<feature type="domain" description="Aminoglycoside phosphotransferase" evidence="1">
    <location>
        <begin position="74"/>
        <end position="161"/>
    </location>
</feature>
<dbReference type="Proteomes" id="UP000249341">
    <property type="component" value="Unassembled WGS sequence"/>
</dbReference>
<name>A0A327ZAI1_9ACTN</name>
<proteinExistence type="predicted"/>
<dbReference type="GO" id="GO:0016740">
    <property type="term" value="F:transferase activity"/>
    <property type="evidence" value="ECO:0007669"/>
    <property type="project" value="UniProtKB-KW"/>
</dbReference>
<evidence type="ECO:0000313" key="2">
    <source>
        <dbReference type="EMBL" id="RAK36612.1"/>
    </source>
</evidence>
<organism evidence="2 3">
    <name type="scientific">Actinoplanes lutulentus</name>
    <dbReference type="NCBI Taxonomy" id="1287878"/>
    <lineage>
        <taxon>Bacteria</taxon>
        <taxon>Bacillati</taxon>
        <taxon>Actinomycetota</taxon>
        <taxon>Actinomycetes</taxon>
        <taxon>Micromonosporales</taxon>
        <taxon>Micromonosporaceae</taxon>
        <taxon>Actinoplanes</taxon>
    </lineage>
</organism>
<evidence type="ECO:0000313" key="3">
    <source>
        <dbReference type="Proteomes" id="UP000249341"/>
    </source>
</evidence>
<evidence type="ECO:0000259" key="1">
    <source>
        <dbReference type="Pfam" id="PF01636"/>
    </source>
</evidence>
<protein>
    <submittedName>
        <fullName evidence="2">Phosphotransferase family enzyme</fullName>
    </submittedName>
</protein>
<comment type="caution">
    <text evidence="2">The sequence shown here is derived from an EMBL/GenBank/DDBJ whole genome shotgun (WGS) entry which is preliminary data.</text>
</comment>
<keyword evidence="2" id="KW-0808">Transferase</keyword>
<dbReference type="AlphaFoldDB" id="A0A327ZAI1"/>
<dbReference type="SUPFAM" id="SSF56112">
    <property type="entry name" value="Protein kinase-like (PK-like)"/>
    <property type="match status" value="1"/>
</dbReference>
<dbReference type="EMBL" id="QLMJ01000008">
    <property type="protein sequence ID" value="RAK36612.1"/>
    <property type="molecule type" value="Genomic_DNA"/>
</dbReference>
<dbReference type="Pfam" id="PF01636">
    <property type="entry name" value="APH"/>
    <property type="match status" value="1"/>
</dbReference>
<sequence>MILGGGRLTPGVVKIGETVRRPKSAFTRTLLRHLAQAGFDGAPKYLGRDELDRDILAFLPGDVPAKWRALTDDQVAAGGSLLRRFHEASRALAERLGDGPVICHNDAGPNNTVFRHARPIAFIDFDFAAVGDPLEDVAYMAWSWCISSKPARGDAASQALQVRVLADAYELSTAQRTRLMDAVHERLVRNERFWTSRASNGPPVISGPPPAEVLAWTSTEKDFVIRFHRIFTAALA</sequence>
<dbReference type="InterPro" id="IPR002575">
    <property type="entry name" value="Aminoglycoside_PTrfase"/>
</dbReference>